<dbReference type="InterPro" id="IPR036097">
    <property type="entry name" value="HisK_dim/P_sf"/>
</dbReference>
<dbReference type="Gene3D" id="1.10.287.130">
    <property type="match status" value="1"/>
</dbReference>
<keyword evidence="16" id="KW-1185">Reference proteome</keyword>
<dbReference type="PRINTS" id="PR00344">
    <property type="entry name" value="BCTRLSENSOR"/>
</dbReference>
<keyword evidence="7 15" id="KW-0418">Kinase</keyword>
<dbReference type="FunFam" id="1.10.287.130:FF:000001">
    <property type="entry name" value="Two-component sensor histidine kinase"/>
    <property type="match status" value="1"/>
</dbReference>
<keyword evidence="4" id="KW-0597">Phosphoprotein</keyword>
<evidence type="ECO:0000256" key="8">
    <source>
        <dbReference type="ARBA" id="ARBA00022989"/>
    </source>
</evidence>
<reference evidence="15 16" key="1">
    <citation type="submission" date="2018-10" db="EMBL/GenBank/DDBJ databases">
        <title>Sequencing the genomes of 1000 actinobacteria strains.</title>
        <authorList>
            <person name="Klenk H.-P."/>
        </authorList>
    </citation>
    <scope>NUCLEOTIDE SEQUENCE [LARGE SCALE GENOMIC DNA]</scope>
    <source>
        <strain evidence="15 16">DSM 45175</strain>
    </source>
</reference>
<dbReference type="PANTHER" id="PTHR45436:SF5">
    <property type="entry name" value="SENSOR HISTIDINE KINASE TRCS"/>
    <property type="match status" value="1"/>
</dbReference>
<dbReference type="Pfam" id="PF02518">
    <property type="entry name" value="HATPase_c"/>
    <property type="match status" value="1"/>
</dbReference>
<evidence type="ECO:0000256" key="1">
    <source>
        <dbReference type="ARBA" id="ARBA00000085"/>
    </source>
</evidence>
<evidence type="ECO:0000259" key="13">
    <source>
        <dbReference type="PROSITE" id="PS50109"/>
    </source>
</evidence>
<comment type="subcellular location">
    <subcellularLocation>
        <location evidence="2">Cell membrane</location>
    </subcellularLocation>
</comment>
<keyword evidence="8 12" id="KW-1133">Transmembrane helix</keyword>
<dbReference type="GO" id="GO:0005886">
    <property type="term" value="C:plasma membrane"/>
    <property type="evidence" value="ECO:0007669"/>
    <property type="project" value="UniProtKB-SubCell"/>
</dbReference>
<dbReference type="PROSITE" id="PS50885">
    <property type="entry name" value="HAMP"/>
    <property type="match status" value="1"/>
</dbReference>
<dbReference type="SUPFAM" id="SSF158472">
    <property type="entry name" value="HAMP domain-like"/>
    <property type="match status" value="1"/>
</dbReference>
<dbReference type="CDD" id="cd00082">
    <property type="entry name" value="HisKA"/>
    <property type="match status" value="1"/>
</dbReference>
<comment type="caution">
    <text evidence="15">The sequence shown here is derived from an EMBL/GenBank/DDBJ whole genome shotgun (WGS) entry which is preliminary data.</text>
</comment>
<organism evidence="15 16">
    <name type="scientific">Micromonospora pisi</name>
    <dbReference type="NCBI Taxonomy" id="589240"/>
    <lineage>
        <taxon>Bacteria</taxon>
        <taxon>Bacillati</taxon>
        <taxon>Actinomycetota</taxon>
        <taxon>Actinomycetes</taxon>
        <taxon>Micromonosporales</taxon>
        <taxon>Micromonosporaceae</taxon>
        <taxon>Micromonospora</taxon>
    </lineage>
</organism>
<feature type="domain" description="Histidine kinase" evidence="13">
    <location>
        <begin position="367"/>
        <end position="588"/>
    </location>
</feature>
<dbReference type="GO" id="GO:0000155">
    <property type="term" value="F:phosphorelay sensor kinase activity"/>
    <property type="evidence" value="ECO:0007669"/>
    <property type="project" value="InterPro"/>
</dbReference>
<dbReference type="CDD" id="cd06225">
    <property type="entry name" value="HAMP"/>
    <property type="match status" value="1"/>
</dbReference>
<dbReference type="InterPro" id="IPR050428">
    <property type="entry name" value="TCS_sensor_his_kinase"/>
</dbReference>
<dbReference type="PROSITE" id="PS50109">
    <property type="entry name" value="HIS_KIN"/>
    <property type="match status" value="1"/>
</dbReference>
<dbReference type="InterPro" id="IPR003661">
    <property type="entry name" value="HisK_dim/P_dom"/>
</dbReference>
<feature type="region of interest" description="Disordered" evidence="11">
    <location>
        <begin position="1"/>
        <end position="53"/>
    </location>
</feature>
<feature type="compositionally biased region" description="Low complexity" evidence="11">
    <location>
        <begin position="7"/>
        <end position="16"/>
    </location>
</feature>
<feature type="transmembrane region" description="Helical" evidence="12">
    <location>
        <begin position="122"/>
        <end position="141"/>
    </location>
</feature>
<proteinExistence type="predicted"/>
<dbReference type="InterPro" id="IPR005467">
    <property type="entry name" value="His_kinase_dom"/>
</dbReference>
<evidence type="ECO:0000313" key="16">
    <source>
        <dbReference type="Proteomes" id="UP000277671"/>
    </source>
</evidence>
<dbReference type="InterPro" id="IPR003660">
    <property type="entry name" value="HAMP_dom"/>
</dbReference>
<feature type="transmembrane region" description="Helical" evidence="12">
    <location>
        <begin position="286"/>
        <end position="306"/>
    </location>
</feature>
<evidence type="ECO:0000256" key="11">
    <source>
        <dbReference type="SAM" id="MobiDB-lite"/>
    </source>
</evidence>
<keyword evidence="10 12" id="KW-0472">Membrane</keyword>
<dbReference type="SUPFAM" id="SSF55874">
    <property type="entry name" value="ATPase domain of HSP90 chaperone/DNA topoisomerase II/histidine kinase"/>
    <property type="match status" value="1"/>
</dbReference>
<evidence type="ECO:0000256" key="4">
    <source>
        <dbReference type="ARBA" id="ARBA00022553"/>
    </source>
</evidence>
<feature type="domain" description="HAMP" evidence="14">
    <location>
        <begin position="307"/>
        <end position="359"/>
    </location>
</feature>
<dbReference type="Pfam" id="PF00512">
    <property type="entry name" value="HisKA"/>
    <property type="match status" value="1"/>
</dbReference>
<dbReference type="Pfam" id="PF00672">
    <property type="entry name" value="HAMP"/>
    <property type="match status" value="1"/>
</dbReference>
<evidence type="ECO:0000256" key="12">
    <source>
        <dbReference type="SAM" id="Phobius"/>
    </source>
</evidence>
<accession>A0A495JVK1</accession>
<keyword evidence="5" id="KW-0808">Transferase</keyword>
<evidence type="ECO:0000256" key="3">
    <source>
        <dbReference type="ARBA" id="ARBA00012438"/>
    </source>
</evidence>
<dbReference type="SUPFAM" id="SSF47384">
    <property type="entry name" value="Homodimeric domain of signal transducing histidine kinase"/>
    <property type="match status" value="1"/>
</dbReference>
<gene>
    <name evidence="15" type="ORF">BDK92_7560</name>
</gene>
<dbReference type="SMART" id="SM00387">
    <property type="entry name" value="HATPase_c"/>
    <property type="match status" value="1"/>
</dbReference>
<evidence type="ECO:0000256" key="7">
    <source>
        <dbReference type="ARBA" id="ARBA00022777"/>
    </source>
</evidence>
<sequence length="598" mass="63933">MGTTMEPTRPATRASAPPSPEMMMTMTLGSPPPEATTPDQPGPTTTDQPTLTTLDHLPLAGTTTVSLPAAATGSPPETTMTTTAMTTMTTATTRPAVMTGTTIDSPVRPWRGPFGLGLRLRLLGWALALLAVASLASVVVIRQVLLNQLENRIATDMRQEVTEFRRLVGGRDPASGQPFGPDLRAIADTYLLRNEPQAGEAVLVLVDGAFYRATEAPPYDLSRESALLRHWIGLTDSTYGQVEQSPGGSARWLAVPVIIDGAVRGQVVVVEFGAERRAEIDRAVQLMALACLLVIVVVAAGGYLAMGRALRPLRTVTETARTIEETDLSRRIPVTGSDEVADLAHTFNGMLGRLHRAFAAQQAFVSDAGHELRTPITIVRGHLELMGDDPADRAETIALVTDELDRMNRMVNDLLMLAKAEQPDFLHPDHVEVALMMHDVYAKAVALGDRDWRIGTIDEVTVWADRQRLTQALMQLAQNAVQFTSPGDTIELSAHVAESPTRGEHGGRGEHGRVLLAVRDTGVGIEPEDRERIFARFARAEHARARAEGAGLGLAIVAAIAEAHRGMVAVDSIPGAGSTFTLVLPAGAVLPVATGAGR</sequence>
<dbReference type="SMART" id="SM00388">
    <property type="entry name" value="HisKA"/>
    <property type="match status" value="1"/>
</dbReference>
<evidence type="ECO:0000256" key="2">
    <source>
        <dbReference type="ARBA" id="ARBA00004236"/>
    </source>
</evidence>
<comment type="catalytic activity">
    <reaction evidence="1">
        <text>ATP + protein L-histidine = ADP + protein N-phospho-L-histidine.</text>
        <dbReference type="EC" id="2.7.13.3"/>
    </reaction>
</comment>
<dbReference type="SMART" id="SM00304">
    <property type="entry name" value="HAMP"/>
    <property type="match status" value="1"/>
</dbReference>
<evidence type="ECO:0000256" key="9">
    <source>
        <dbReference type="ARBA" id="ARBA00023012"/>
    </source>
</evidence>
<evidence type="ECO:0000313" key="15">
    <source>
        <dbReference type="EMBL" id="RKR93053.1"/>
    </source>
</evidence>
<dbReference type="InterPro" id="IPR003594">
    <property type="entry name" value="HATPase_dom"/>
</dbReference>
<dbReference type="Gene3D" id="3.30.565.10">
    <property type="entry name" value="Histidine kinase-like ATPase, C-terminal domain"/>
    <property type="match status" value="1"/>
</dbReference>
<dbReference type="InterPro" id="IPR004358">
    <property type="entry name" value="Sig_transdc_His_kin-like_C"/>
</dbReference>
<dbReference type="Proteomes" id="UP000277671">
    <property type="component" value="Unassembled WGS sequence"/>
</dbReference>
<feature type="compositionally biased region" description="Low complexity" evidence="11">
    <location>
        <begin position="36"/>
        <end position="53"/>
    </location>
</feature>
<evidence type="ECO:0000256" key="6">
    <source>
        <dbReference type="ARBA" id="ARBA00022692"/>
    </source>
</evidence>
<evidence type="ECO:0000256" key="5">
    <source>
        <dbReference type="ARBA" id="ARBA00022679"/>
    </source>
</evidence>
<dbReference type="EMBL" id="RBKT01000001">
    <property type="protein sequence ID" value="RKR93053.1"/>
    <property type="molecule type" value="Genomic_DNA"/>
</dbReference>
<evidence type="ECO:0000259" key="14">
    <source>
        <dbReference type="PROSITE" id="PS50885"/>
    </source>
</evidence>
<protein>
    <recommendedName>
        <fullName evidence="3">histidine kinase</fullName>
        <ecNumber evidence="3">2.7.13.3</ecNumber>
    </recommendedName>
</protein>
<name>A0A495JVK1_9ACTN</name>
<evidence type="ECO:0000256" key="10">
    <source>
        <dbReference type="ARBA" id="ARBA00023136"/>
    </source>
</evidence>
<dbReference type="EC" id="2.7.13.3" evidence="3"/>
<keyword evidence="9" id="KW-0902">Two-component regulatory system</keyword>
<dbReference type="PANTHER" id="PTHR45436">
    <property type="entry name" value="SENSOR HISTIDINE KINASE YKOH"/>
    <property type="match status" value="1"/>
</dbReference>
<dbReference type="AlphaFoldDB" id="A0A495JVK1"/>
<dbReference type="Gene3D" id="6.10.340.10">
    <property type="match status" value="1"/>
</dbReference>
<keyword evidence="6 12" id="KW-0812">Transmembrane</keyword>
<dbReference type="InterPro" id="IPR036890">
    <property type="entry name" value="HATPase_C_sf"/>
</dbReference>